<feature type="signal peptide" evidence="1">
    <location>
        <begin position="1"/>
        <end position="21"/>
    </location>
</feature>
<protein>
    <recommendedName>
        <fullName evidence="3">Tetratricopeptide repeat protein</fullName>
    </recommendedName>
</protein>
<name>A0AAU7LU04_9BURK</name>
<sequence length="393" mass="42033">MPGSFNAMALAGLLAAVQLHAVAATALQPLRDDEVLEVLPAVTRSRPAQSATAFTLGAAPGDPAAAARQAREDISVARQTGDTRYWGRAQAALSSWWDQPGAPAELAVLQATVQQGRHEFAASRAVLTAALARNPGHAQGWLNLAALERLSARYKESLAACDAVARAGQALYAEACRLETQSLQGRHQLAVQGLQALIDQTTDAGQRSWLLSLLAESQERWGRDAAAAQAYARSLAAEHDLYTAIAFSDLLLRTGQTAQALRILAPLPETDAVLLRRGAAWKRLGDARWTQARDMLQARVDELKRRGDDASLHGRELALIALWLDEDAARALTLAQNNLQLQREPLDWWVALQSARLARDGAALARIETAISAAGLRDARLSSAAAGAPKAAQ</sequence>
<evidence type="ECO:0000256" key="1">
    <source>
        <dbReference type="SAM" id="SignalP"/>
    </source>
</evidence>
<dbReference type="InterPro" id="IPR011990">
    <property type="entry name" value="TPR-like_helical_dom_sf"/>
</dbReference>
<evidence type="ECO:0000313" key="2">
    <source>
        <dbReference type="EMBL" id="XBP71187.1"/>
    </source>
</evidence>
<dbReference type="AlphaFoldDB" id="A0AAU7LU04"/>
<keyword evidence="1" id="KW-0732">Signal</keyword>
<evidence type="ECO:0008006" key="3">
    <source>
        <dbReference type="Google" id="ProtNLM"/>
    </source>
</evidence>
<gene>
    <name evidence="2" type="ORF">ABLV49_05115</name>
</gene>
<dbReference type="Gene3D" id="1.25.40.10">
    <property type="entry name" value="Tetratricopeptide repeat domain"/>
    <property type="match status" value="1"/>
</dbReference>
<dbReference type="SUPFAM" id="SSF48452">
    <property type="entry name" value="TPR-like"/>
    <property type="match status" value="1"/>
</dbReference>
<reference evidence="2" key="1">
    <citation type="submission" date="2024-05" db="EMBL/GenBank/DDBJ databases">
        <authorList>
            <person name="Bunk B."/>
            <person name="Swiderski J."/>
            <person name="Sproer C."/>
            <person name="Thiel V."/>
        </authorList>
    </citation>
    <scope>NUCLEOTIDE SEQUENCE</scope>
    <source>
        <strain evidence="2">DSM 17735</strain>
    </source>
</reference>
<dbReference type="EMBL" id="CP157675">
    <property type="protein sequence ID" value="XBP71187.1"/>
    <property type="molecule type" value="Genomic_DNA"/>
</dbReference>
<accession>A0AAU7LU04</accession>
<proteinExistence type="predicted"/>
<dbReference type="RefSeq" id="WP_349280536.1">
    <property type="nucleotide sequence ID" value="NZ_CBCSCU010000021.1"/>
</dbReference>
<organism evidence="2">
    <name type="scientific">Polaromonas hydrogenivorans</name>
    <dbReference type="NCBI Taxonomy" id="335476"/>
    <lineage>
        <taxon>Bacteria</taxon>
        <taxon>Pseudomonadati</taxon>
        <taxon>Pseudomonadota</taxon>
        <taxon>Betaproteobacteria</taxon>
        <taxon>Burkholderiales</taxon>
        <taxon>Comamonadaceae</taxon>
        <taxon>Polaromonas</taxon>
    </lineage>
</organism>
<feature type="chain" id="PRO_5043369455" description="Tetratricopeptide repeat protein" evidence="1">
    <location>
        <begin position="22"/>
        <end position="393"/>
    </location>
</feature>